<dbReference type="SUPFAM" id="SSF56796">
    <property type="entry name" value="Dehydroquinate synthase-like"/>
    <property type="match status" value="1"/>
</dbReference>
<evidence type="ECO:0000259" key="2">
    <source>
        <dbReference type="Pfam" id="PF00465"/>
    </source>
</evidence>
<dbReference type="PANTHER" id="PTHR11496:SF83">
    <property type="entry name" value="HYDROXYACID-OXOACID TRANSHYDROGENASE, MITOCHONDRIAL"/>
    <property type="match status" value="1"/>
</dbReference>
<proteinExistence type="predicted"/>
<keyword evidence="1 3" id="KW-0560">Oxidoreductase</keyword>
<dbReference type="RefSeq" id="WP_041561843.1">
    <property type="nucleotide sequence ID" value="NZ_JAYMRS010000007.1"/>
</dbReference>
<name>A0ABV5DZ32_9ACTN</name>
<sequence length="404" mass="44446">MAISRPAIENTKKIKDIFMQADIHWMAGTRLRSGSDFLTQLKEELMPLPQPTLFVSDPAPVHSDAVLSDLHTQIPEKLCFFRKARTPSSEEVRNTAEEWLRRGIASVVVTGGGSTIDFAKAVAHCMAYPSTFDQEPSSGLVFNTSWSPPHLPMIAVPTTMGTGSEVNGKSVVDFAGKRRLVFHWGMYPQSAIIHAPFFRGMPEEVLVGGALETMARLVVPVVSSESPIRVADSLAVAQVRALTEVVNRLLTDPGDEQARFDLAMITVTSVLTLHQLGRSQFSYWLWYLVNELNNFDLTKQQSLATLMPVWLELVRDGEIPGREGLSRMEAELSPTAHSAKTSPSGLTGTLLGMTSRLTPSPSTGLNARTLTDSTWRDWGQGLRQVNIGEHHVERVFSELLSPAT</sequence>
<organism evidence="3 4">
    <name type="scientific">Nocardiopsis alba</name>
    <dbReference type="NCBI Taxonomy" id="53437"/>
    <lineage>
        <taxon>Bacteria</taxon>
        <taxon>Bacillati</taxon>
        <taxon>Actinomycetota</taxon>
        <taxon>Actinomycetes</taxon>
        <taxon>Streptosporangiales</taxon>
        <taxon>Nocardiopsidaceae</taxon>
        <taxon>Nocardiopsis</taxon>
    </lineage>
</organism>
<reference evidence="3 4" key="1">
    <citation type="submission" date="2024-01" db="EMBL/GenBank/DDBJ databases">
        <title>Genome mining of biosynthetic gene clusters to explore secondary metabolites of Streptomyces sp.</title>
        <authorList>
            <person name="Baig A."/>
            <person name="Ajitkumar Shintre N."/>
            <person name="Kumar H."/>
            <person name="Anbarasu A."/>
            <person name="Ramaiah S."/>
        </authorList>
    </citation>
    <scope>NUCLEOTIDE SEQUENCE [LARGE SCALE GENOMIC DNA]</scope>
    <source>
        <strain evidence="3 4">A01</strain>
    </source>
</reference>
<accession>A0ABV5DZ32</accession>
<evidence type="ECO:0000256" key="1">
    <source>
        <dbReference type="ARBA" id="ARBA00023002"/>
    </source>
</evidence>
<dbReference type="EMBL" id="JAYMRS010000007">
    <property type="protein sequence ID" value="MFB8769835.1"/>
    <property type="molecule type" value="Genomic_DNA"/>
</dbReference>
<protein>
    <submittedName>
        <fullName evidence="3">Iron-containing alcohol dehydrogenase</fullName>
        <ecNumber evidence="3">1.1.1.1</ecNumber>
    </submittedName>
</protein>
<dbReference type="InterPro" id="IPR001670">
    <property type="entry name" value="ADH_Fe/GldA"/>
</dbReference>
<keyword evidence="4" id="KW-1185">Reference proteome</keyword>
<comment type="caution">
    <text evidence="3">The sequence shown here is derived from an EMBL/GenBank/DDBJ whole genome shotgun (WGS) entry which is preliminary data.</text>
</comment>
<dbReference type="InterPro" id="IPR039697">
    <property type="entry name" value="Alcohol_dehydrogenase_Fe"/>
</dbReference>
<evidence type="ECO:0000313" key="3">
    <source>
        <dbReference type="EMBL" id="MFB8769835.1"/>
    </source>
</evidence>
<dbReference type="Pfam" id="PF00465">
    <property type="entry name" value="Fe-ADH"/>
    <property type="match status" value="1"/>
</dbReference>
<gene>
    <name evidence="3" type="ORF">VSQ78_19160</name>
</gene>
<dbReference type="PANTHER" id="PTHR11496">
    <property type="entry name" value="ALCOHOL DEHYDROGENASE"/>
    <property type="match status" value="1"/>
</dbReference>
<feature type="domain" description="Alcohol dehydrogenase iron-type/glycerol dehydrogenase GldA" evidence="2">
    <location>
        <begin position="29"/>
        <end position="193"/>
    </location>
</feature>
<dbReference type="Gene3D" id="3.40.50.1970">
    <property type="match status" value="1"/>
</dbReference>
<dbReference type="GO" id="GO:0004022">
    <property type="term" value="F:alcohol dehydrogenase (NAD+) activity"/>
    <property type="evidence" value="ECO:0007669"/>
    <property type="project" value="UniProtKB-EC"/>
</dbReference>
<dbReference type="EC" id="1.1.1.1" evidence="3"/>
<evidence type="ECO:0000313" key="4">
    <source>
        <dbReference type="Proteomes" id="UP001585053"/>
    </source>
</evidence>
<dbReference type="Proteomes" id="UP001585053">
    <property type="component" value="Unassembled WGS sequence"/>
</dbReference>